<dbReference type="Gene3D" id="3.60.15.10">
    <property type="entry name" value="Ribonuclease Z/Hydroxyacylglutathione hydrolase-like"/>
    <property type="match status" value="1"/>
</dbReference>
<dbReference type="GO" id="GO:0016787">
    <property type="term" value="F:hydrolase activity"/>
    <property type="evidence" value="ECO:0007669"/>
    <property type="project" value="UniProtKB-KW"/>
</dbReference>
<dbReference type="Pfam" id="PF00753">
    <property type="entry name" value="Lactamase_B"/>
    <property type="match status" value="1"/>
</dbReference>
<evidence type="ECO:0000259" key="1">
    <source>
        <dbReference type="Pfam" id="PF00753"/>
    </source>
</evidence>
<feature type="domain" description="Metallo-beta-lactamase" evidence="1">
    <location>
        <begin position="50"/>
        <end position="74"/>
    </location>
</feature>
<name>A0A523QFW1_UNCAE</name>
<comment type="caution">
    <text evidence="2">The sequence shown here is derived from an EMBL/GenBank/DDBJ whole genome shotgun (WGS) entry which is preliminary data.</text>
</comment>
<reference evidence="2 3" key="1">
    <citation type="submission" date="2019-03" db="EMBL/GenBank/DDBJ databases">
        <title>Metabolic potential of uncultured bacteria and archaea associated with petroleum seepage in deep-sea sediments.</title>
        <authorList>
            <person name="Dong X."/>
            <person name="Hubert C."/>
        </authorList>
    </citation>
    <scope>NUCLEOTIDE SEQUENCE [LARGE SCALE GENOMIC DNA]</scope>
    <source>
        <strain evidence="2">E44_bin92</strain>
    </source>
</reference>
<sequence length="75" mass="8371">MRCIGVHLVIVRFLGTHNAESRNTRLVSFLIEDILAVDAGSLASELSFPEQEKIKAILLSHGHYDHIRGIPAFVF</sequence>
<keyword evidence="2" id="KW-0378">Hydrolase</keyword>
<protein>
    <submittedName>
        <fullName evidence="2">MBL fold metallo-hydrolase</fullName>
    </submittedName>
</protein>
<evidence type="ECO:0000313" key="3">
    <source>
        <dbReference type="Proteomes" id="UP000320781"/>
    </source>
</evidence>
<dbReference type="EMBL" id="SOKU01000338">
    <property type="protein sequence ID" value="TES84305.1"/>
    <property type="molecule type" value="Genomic_DNA"/>
</dbReference>
<accession>A0A523QFW1</accession>
<dbReference type="AlphaFoldDB" id="A0A523QFW1"/>
<organism evidence="2 3">
    <name type="scientific">Aerophobetes bacterium</name>
    <dbReference type="NCBI Taxonomy" id="2030807"/>
    <lineage>
        <taxon>Bacteria</taxon>
        <taxon>Candidatus Aerophobota</taxon>
    </lineage>
</organism>
<evidence type="ECO:0000313" key="2">
    <source>
        <dbReference type="EMBL" id="TES84305.1"/>
    </source>
</evidence>
<dbReference type="SUPFAM" id="SSF56281">
    <property type="entry name" value="Metallo-hydrolase/oxidoreductase"/>
    <property type="match status" value="1"/>
</dbReference>
<dbReference type="Proteomes" id="UP000320781">
    <property type="component" value="Unassembled WGS sequence"/>
</dbReference>
<feature type="non-terminal residue" evidence="2">
    <location>
        <position position="75"/>
    </location>
</feature>
<dbReference type="InterPro" id="IPR036866">
    <property type="entry name" value="RibonucZ/Hydroxyglut_hydro"/>
</dbReference>
<proteinExistence type="predicted"/>
<gene>
    <name evidence="2" type="ORF">E3J95_06945</name>
</gene>
<dbReference type="InterPro" id="IPR001279">
    <property type="entry name" value="Metallo-B-lactamas"/>
</dbReference>